<protein>
    <submittedName>
        <fullName evidence="1">Uncharacterized protein</fullName>
    </submittedName>
</protein>
<evidence type="ECO:0000313" key="1">
    <source>
        <dbReference type="EMBL" id="CAH1400774.1"/>
    </source>
</evidence>
<keyword evidence="2" id="KW-1185">Reference proteome</keyword>
<sequence length="82" mass="8996">MGADHDGGRRMETVMNQKALSLVAKPFQRGRCDRTSTAQTEKQMKKALVSFLVGTRSGMAEPAENWHFSDDLVRGQQSKGAG</sequence>
<reference evidence="1" key="1">
    <citation type="submission" date="2022-01" db="EMBL/GenBank/DDBJ databases">
        <authorList>
            <person name="King R."/>
        </authorList>
    </citation>
    <scope>NUCLEOTIDE SEQUENCE</scope>
</reference>
<gene>
    <name evidence="1" type="ORF">NEZAVI_LOCUS9944</name>
</gene>
<proteinExistence type="predicted"/>
<accession>A0A9P0HFB5</accession>
<name>A0A9P0HFB5_NEZVI</name>
<organism evidence="1 2">
    <name type="scientific">Nezara viridula</name>
    <name type="common">Southern green stink bug</name>
    <name type="synonym">Cimex viridulus</name>
    <dbReference type="NCBI Taxonomy" id="85310"/>
    <lineage>
        <taxon>Eukaryota</taxon>
        <taxon>Metazoa</taxon>
        <taxon>Ecdysozoa</taxon>
        <taxon>Arthropoda</taxon>
        <taxon>Hexapoda</taxon>
        <taxon>Insecta</taxon>
        <taxon>Pterygota</taxon>
        <taxon>Neoptera</taxon>
        <taxon>Paraneoptera</taxon>
        <taxon>Hemiptera</taxon>
        <taxon>Heteroptera</taxon>
        <taxon>Panheteroptera</taxon>
        <taxon>Pentatomomorpha</taxon>
        <taxon>Pentatomoidea</taxon>
        <taxon>Pentatomidae</taxon>
        <taxon>Pentatominae</taxon>
        <taxon>Nezara</taxon>
    </lineage>
</organism>
<dbReference type="EMBL" id="OV725080">
    <property type="protein sequence ID" value="CAH1400774.1"/>
    <property type="molecule type" value="Genomic_DNA"/>
</dbReference>
<evidence type="ECO:0000313" key="2">
    <source>
        <dbReference type="Proteomes" id="UP001152798"/>
    </source>
</evidence>
<dbReference type="Proteomes" id="UP001152798">
    <property type="component" value="Chromosome 4"/>
</dbReference>
<dbReference type="AlphaFoldDB" id="A0A9P0HFB5"/>